<proteinExistence type="inferred from homology"/>
<comment type="similarity">
    <text evidence="2 6">Belongs to the CTL (choline transporter-like) family.</text>
</comment>
<feature type="transmembrane region" description="Helical" evidence="6">
    <location>
        <begin position="194"/>
        <end position="217"/>
    </location>
</feature>
<feature type="transmembrane region" description="Helical" evidence="6">
    <location>
        <begin position="337"/>
        <end position="362"/>
    </location>
</feature>
<protein>
    <recommendedName>
        <fullName evidence="6">Choline transporter-like protein</fullName>
    </recommendedName>
</protein>
<evidence type="ECO:0000313" key="8">
    <source>
        <dbReference type="Proteomes" id="UP001152799"/>
    </source>
</evidence>
<dbReference type="GO" id="GO:0005886">
    <property type="term" value="C:plasma membrane"/>
    <property type="evidence" value="ECO:0007669"/>
    <property type="project" value="UniProtKB-SubCell"/>
</dbReference>
<dbReference type="Proteomes" id="UP001152799">
    <property type="component" value="Chromosome 3"/>
</dbReference>
<dbReference type="EMBL" id="OU892279">
    <property type="protein sequence ID" value="CAG9766257.1"/>
    <property type="molecule type" value="Genomic_DNA"/>
</dbReference>
<accession>A0A9N9QI94</accession>
<feature type="transmembrane region" description="Helical" evidence="6">
    <location>
        <begin position="383"/>
        <end position="409"/>
    </location>
</feature>
<organism evidence="7 8">
    <name type="scientific">Ceutorhynchus assimilis</name>
    <name type="common">cabbage seed weevil</name>
    <dbReference type="NCBI Taxonomy" id="467358"/>
    <lineage>
        <taxon>Eukaryota</taxon>
        <taxon>Metazoa</taxon>
        <taxon>Ecdysozoa</taxon>
        <taxon>Arthropoda</taxon>
        <taxon>Hexapoda</taxon>
        <taxon>Insecta</taxon>
        <taxon>Pterygota</taxon>
        <taxon>Neoptera</taxon>
        <taxon>Endopterygota</taxon>
        <taxon>Coleoptera</taxon>
        <taxon>Polyphaga</taxon>
        <taxon>Cucujiformia</taxon>
        <taxon>Curculionidae</taxon>
        <taxon>Ceutorhynchinae</taxon>
        <taxon>Ceutorhynchus</taxon>
    </lineage>
</organism>
<evidence type="ECO:0000313" key="7">
    <source>
        <dbReference type="EMBL" id="CAG9766257.1"/>
    </source>
</evidence>
<dbReference type="Pfam" id="PF04515">
    <property type="entry name" value="Choline_transpo"/>
    <property type="match status" value="1"/>
</dbReference>
<keyword evidence="4 6" id="KW-1133">Transmembrane helix</keyword>
<evidence type="ECO:0000256" key="4">
    <source>
        <dbReference type="ARBA" id="ARBA00022989"/>
    </source>
</evidence>
<keyword evidence="3 6" id="KW-0812">Transmembrane</keyword>
<feature type="transmembrane region" description="Helical" evidence="6">
    <location>
        <begin position="275"/>
        <end position="304"/>
    </location>
</feature>
<gene>
    <name evidence="7" type="ORF">CEUTPL_LOCUS6844</name>
</gene>
<dbReference type="PANTHER" id="PTHR12385:SF96">
    <property type="entry name" value="CHOLINE TRANSPORTER-LIKE PROTEIN"/>
    <property type="match status" value="1"/>
</dbReference>
<feature type="transmembrane region" description="Helical" evidence="6">
    <location>
        <begin position="233"/>
        <end position="254"/>
    </location>
</feature>
<feature type="transmembrane region" description="Helical" evidence="6">
    <location>
        <begin position="167"/>
        <end position="187"/>
    </location>
</feature>
<dbReference type="AlphaFoldDB" id="A0A9N9QI94"/>
<comment type="function">
    <text evidence="6">Choline transporter.</text>
</comment>
<dbReference type="InterPro" id="IPR007603">
    <property type="entry name" value="Choline_transptr-like"/>
</dbReference>
<sequence length="579" mass="65342">MGLSGSRLEPQELITFKKLPTNVSLESIEIPESPKNRRPTNVKWLVILGIFIAVFLPFLIYTMYYVDLKRIQVGYDKCGNVCGKKNAEWSGIECSGKNFTNLPYMQYEGYSRNQLVQLDVDFRERRCVASCDSGHHVFEDVCVKDRDISDYFVDDIGFGTYMHSVKWQVIVCCLISILISMGMVFLFRYAVRFVVWGILIGSLLAFTVLVIGIWVLYGNMSDTGRDNDPRYQVLGFAIALTILVIGLAIVLIWCRKKVHLVILLLKEATKAVFDMPGLIAIPVVCTFSIMILTAIYLIITFFMLNAGTLTPLNERSDTYTYQLNTVMKFSIVYNLVVYLWLVQFFTGIQYMVIAGAVSKWYFARDKGYLGNPIGTAISIAFKFHLGTVAFGAMLITLVQLIKSIILGLIKNEKIKVFVQSCIESIEKFFKFLSKNAYIITAMHGQAFLRSGKRAAKLIFQNIDDIIAVNFIGDFVLGMAKLLIVAFTLLISWAILTIAPGIQMQAEHGSLNFIAYIVIGLVSILSASISFGVFETTIDTLFMCYCEDNMLNDGMAKPYYMSRNMMEFVQESKVIYAKKA</sequence>
<comment type="subcellular location">
    <subcellularLocation>
        <location evidence="6">Cell membrane</location>
        <topology evidence="6">Multi-pass membrane protein</topology>
    </subcellularLocation>
    <subcellularLocation>
        <location evidence="1">Membrane</location>
        <topology evidence="1">Multi-pass membrane protein</topology>
    </subcellularLocation>
</comment>
<reference evidence="7" key="1">
    <citation type="submission" date="2022-01" db="EMBL/GenBank/DDBJ databases">
        <authorList>
            <person name="King R."/>
        </authorList>
    </citation>
    <scope>NUCLEOTIDE SEQUENCE</scope>
</reference>
<dbReference type="GO" id="GO:0022857">
    <property type="term" value="F:transmembrane transporter activity"/>
    <property type="evidence" value="ECO:0007669"/>
    <property type="project" value="UniProtKB-UniRule"/>
</dbReference>
<feature type="transmembrane region" description="Helical" evidence="6">
    <location>
        <begin position="44"/>
        <end position="66"/>
    </location>
</feature>
<feature type="transmembrane region" description="Helical" evidence="6">
    <location>
        <begin position="512"/>
        <end position="533"/>
    </location>
</feature>
<keyword evidence="5 6" id="KW-0472">Membrane</keyword>
<evidence type="ECO:0000256" key="6">
    <source>
        <dbReference type="RuleBase" id="RU368066"/>
    </source>
</evidence>
<dbReference type="PANTHER" id="PTHR12385">
    <property type="entry name" value="CHOLINE TRANSPORTER-LIKE (SLC FAMILY 44)"/>
    <property type="match status" value="1"/>
</dbReference>
<keyword evidence="8" id="KW-1185">Reference proteome</keyword>
<name>A0A9N9QI94_9CUCU</name>
<dbReference type="OrthoDB" id="420519at2759"/>
<feature type="transmembrane region" description="Helical" evidence="6">
    <location>
        <begin position="481"/>
        <end position="500"/>
    </location>
</feature>
<evidence type="ECO:0000256" key="3">
    <source>
        <dbReference type="ARBA" id="ARBA00022692"/>
    </source>
</evidence>
<evidence type="ECO:0000256" key="2">
    <source>
        <dbReference type="ARBA" id="ARBA00007168"/>
    </source>
</evidence>
<evidence type="ECO:0000256" key="5">
    <source>
        <dbReference type="ARBA" id="ARBA00023136"/>
    </source>
</evidence>
<evidence type="ECO:0000256" key="1">
    <source>
        <dbReference type="ARBA" id="ARBA00004141"/>
    </source>
</evidence>